<dbReference type="InterPro" id="IPR021350">
    <property type="entry name" value="DUF2968"/>
</dbReference>
<protein>
    <submittedName>
        <fullName evidence="3">DUF2968 domain-containing protein</fullName>
    </submittedName>
</protein>
<proteinExistence type="predicted"/>
<keyword evidence="4" id="KW-1185">Reference proteome</keyword>
<evidence type="ECO:0000313" key="4">
    <source>
        <dbReference type="Proteomes" id="UP001216674"/>
    </source>
</evidence>
<dbReference type="EMBL" id="JARJLM010000441">
    <property type="protein sequence ID" value="MDF3836499.1"/>
    <property type="molecule type" value="Genomic_DNA"/>
</dbReference>
<dbReference type="Proteomes" id="UP001216674">
    <property type="component" value="Unassembled WGS sequence"/>
</dbReference>
<dbReference type="RefSeq" id="WP_017225001.1">
    <property type="nucleotide sequence ID" value="NZ_JARJLM010000441.1"/>
</dbReference>
<keyword evidence="2" id="KW-0732">Signal</keyword>
<dbReference type="Pfam" id="PF11180">
    <property type="entry name" value="DUF2968"/>
    <property type="match status" value="1"/>
</dbReference>
<organism evidence="3 4">
    <name type="scientific">Cupriavidus basilensis</name>
    <dbReference type="NCBI Taxonomy" id="68895"/>
    <lineage>
        <taxon>Bacteria</taxon>
        <taxon>Pseudomonadati</taxon>
        <taxon>Pseudomonadota</taxon>
        <taxon>Betaproteobacteria</taxon>
        <taxon>Burkholderiales</taxon>
        <taxon>Burkholderiaceae</taxon>
        <taxon>Cupriavidus</taxon>
    </lineage>
</organism>
<evidence type="ECO:0000313" key="3">
    <source>
        <dbReference type="EMBL" id="MDF3836499.1"/>
    </source>
</evidence>
<feature type="chain" id="PRO_5046351148" evidence="2">
    <location>
        <begin position="29"/>
        <end position="236"/>
    </location>
</feature>
<feature type="compositionally biased region" description="Polar residues" evidence="1">
    <location>
        <begin position="226"/>
        <end position="236"/>
    </location>
</feature>
<reference evidence="3 4" key="1">
    <citation type="submission" date="2023-03" db="EMBL/GenBank/DDBJ databases">
        <title>Draft assemblies of triclosan tolerant bacteria isolated from returned activated sludge.</title>
        <authorList>
            <person name="Van Hamelsveld S."/>
        </authorList>
    </citation>
    <scope>NUCLEOTIDE SEQUENCE [LARGE SCALE GENOMIC DNA]</scope>
    <source>
        <strain evidence="3 4">GW210010_S58</strain>
    </source>
</reference>
<name>A0ABT6AVK7_9BURK</name>
<gene>
    <name evidence="3" type="ORF">P3W85_26615</name>
</gene>
<accession>A0ABT6AVK7</accession>
<comment type="caution">
    <text evidence="3">The sequence shown here is derived from an EMBL/GenBank/DDBJ whole genome shotgun (WGS) entry which is preliminary data.</text>
</comment>
<feature type="signal peptide" evidence="2">
    <location>
        <begin position="1"/>
        <end position="28"/>
    </location>
</feature>
<sequence>MLNNSCRATLLASLTGLTLSLSAAGAFAAAEPVPPSAALAPLTAVGGNPRASAASLGLVSELQQRLRDRSVRELRTSYNGDYGTTLMLADDQVVCYVALFYQKNLWRVFRFESIGAAEQAYRQVTQQSAAWASDDIRRQVLASQKRAFDKALQETEARANALNEDVRVMQAQRQRIAEEQKASRIEVQSAEIESRASRLRLEQLQEQIRRMESSLSDAGLAIPGVPSNSNDRPLRR</sequence>
<evidence type="ECO:0000256" key="2">
    <source>
        <dbReference type="SAM" id="SignalP"/>
    </source>
</evidence>
<evidence type="ECO:0000256" key="1">
    <source>
        <dbReference type="SAM" id="MobiDB-lite"/>
    </source>
</evidence>
<feature type="region of interest" description="Disordered" evidence="1">
    <location>
        <begin position="212"/>
        <end position="236"/>
    </location>
</feature>